<dbReference type="AlphaFoldDB" id="A0A9D4ZHW9"/>
<evidence type="ECO:0000313" key="2">
    <source>
        <dbReference type="EMBL" id="KAI5076223.1"/>
    </source>
</evidence>
<dbReference type="EMBL" id="JABFUD020000008">
    <property type="protein sequence ID" value="KAI5076223.1"/>
    <property type="molecule type" value="Genomic_DNA"/>
</dbReference>
<evidence type="ECO:0000256" key="1">
    <source>
        <dbReference type="SAM" id="Phobius"/>
    </source>
</evidence>
<keyword evidence="1" id="KW-1133">Transmembrane helix</keyword>
<keyword evidence="3" id="KW-1185">Reference proteome</keyword>
<evidence type="ECO:0000313" key="3">
    <source>
        <dbReference type="Proteomes" id="UP000886520"/>
    </source>
</evidence>
<feature type="transmembrane region" description="Helical" evidence="1">
    <location>
        <begin position="286"/>
        <end position="304"/>
    </location>
</feature>
<dbReference type="GO" id="GO:0009507">
    <property type="term" value="C:chloroplast"/>
    <property type="evidence" value="ECO:0007669"/>
    <property type="project" value="TreeGrafter"/>
</dbReference>
<name>A0A9D4ZHW9_ADICA</name>
<comment type="caution">
    <text evidence="2">The sequence shown here is derived from an EMBL/GenBank/DDBJ whole genome shotgun (WGS) entry which is preliminary data.</text>
</comment>
<accession>A0A9D4ZHW9</accession>
<feature type="transmembrane region" description="Helical" evidence="1">
    <location>
        <begin position="174"/>
        <end position="198"/>
    </location>
</feature>
<proteinExistence type="predicted"/>
<keyword evidence="1" id="KW-0472">Membrane</keyword>
<reference evidence="2" key="1">
    <citation type="submission" date="2021-01" db="EMBL/GenBank/DDBJ databases">
        <title>Adiantum capillus-veneris genome.</title>
        <authorList>
            <person name="Fang Y."/>
            <person name="Liao Q."/>
        </authorList>
    </citation>
    <scope>NUCLEOTIDE SEQUENCE</scope>
    <source>
        <strain evidence="2">H3</strain>
        <tissue evidence="2">Leaf</tissue>
    </source>
</reference>
<organism evidence="2 3">
    <name type="scientific">Adiantum capillus-veneris</name>
    <name type="common">Maidenhair fern</name>
    <dbReference type="NCBI Taxonomy" id="13818"/>
    <lineage>
        <taxon>Eukaryota</taxon>
        <taxon>Viridiplantae</taxon>
        <taxon>Streptophyta</taxon>
        <taxon>Embryophyta</taxon>
        <taxon>Tracheophyta</taxon>
        <taxon>Polypodiopsida</taxon>
        <taxon>Polypodiidae</taxon>
        <taxon>Polypodiales</taxon>
        <taxon>Pteridineae</taxon>
        <taxon>Pteridaceae</taxon>
        <taxon>Vittarioideae</taxon>
        <taxon>Adiantum</taxon>
    </lineage>
</organism>
<dbReference type="Proteomes" id="UP000886520">
    <property type="component" value="Chromosome 8"/>
</dbReference>
<feature type="transmembrane region" description="Helical" evidence="1">
    <location>
        <begin position="210"/>
        <end position="235"/>
    </location>
</feature>
<protein>
    <submittedName>
        <fullName evidence="2">Uncharacterized protein</fullName>
    </submittedName>
</protein>
<dbReference type="OrthoDB" id="1927955at2759"/>
<sequence>MVVAGAVPSLTFFQATSLSSSSRKLSLSPNKCQSTVLGSRISKLNLRGTSLWPCLDPDKHDSFDVSKIRKLSGWTDELLAKSSQNRRFTCHALLDSTDDSNSGVKLQPEKESLLDPEGIATDPAYAGSSGDAVAQHSLENRGRPGIVSFFSLGPKIEQQVPKKAAQPVQTSNEAWISVLWVLGPAVLVSSVVLPPFFLRKIFELLLEDSLVTDFLILFFTETLFYAGVFVFLLVAHQVQQATGVLTWNSGTRASLGYKISTYGTMSLAVLLPLGAFAIVWPWTGPAAAAALLPYIAGLAVQYAFEHVVQEKKWSVWPLIPIIFQVYRLHQLNRATQLVAGLLYSLRGAEATAETFAVNGSLQTLVMVLQLLG</sequence>
<gene>
    <name evidence="2" type="ORF">GOP47_0008288</name>
</gene>
<dbReference type="PANTHER" id="PTHR33918">
    <property type="entry name" value="OS01G0704200 PROTEIN"/>
    <property type="match status" value="1"/>
</dbReference>
<feature type="transmembrane region" description="Helical" evidence="1">
    <location>
        <begin position="255"/>
        <end position="279"/>
    </location>
</feature>
<dbReference type="PANTHER" id="PTHR33918:SF2">
    <property type="entry name" value="OS01G0704200 PROTEIN"/>
    <property type="match status" value="1"/>
</dbReference>
<keyword evidence="1" id="KW-0812">Transmembrane</keyword>